<dbReference type="PROSITE" id="PS50198">
    <property type="entry name" value="PPIC_PPIASE_2"/>
    <property type="match status" value="1"/>
</dbReference>
<dbReference type="AlphaFoldDB" id="A0A3G1KX93"/>
<dbReference type="Gene3D" id="3.10.50.40">
    <property type="match status" value="1"/>
</dbReference>
<keyword evidence="4" id="KW-1185">Reference proteome</keyword>
<organism evidence="3 4">
    <name type="scientific">Formimonas warabiya</name>
    <dbReference type="NCBI Taxonomy" id="1761012"/>
    <lineage>
        <taxon>Bacteria</taxon>
        <taxon>Bacillati</taxon>
        <taxon>Bacillota</taxon>
        <taxon>Clostridia</taxon>
        <taxon>Eubacteriales</taxon>
        <taxon>Peptococcaceae</taxon>
        <taxon>Candidatus Formimonas</taxon>
    </lineage>
</organism>
<dbReference type="SUPFAM" id="SSF54534">
    <property type="entry name" value="FKBP-like"/>
    <property type="match status" value="1"/>
</dbReference>
<dbReference type="Pfam" id="PF13616">
    <property type="entry name" value="Rotamase_3"/>
    <property type="match status" value="1"/>
</dbReference>
<proteinExistence type="predicted"/>
<dbReference type="KEGG" id="fwa:DCMF_21465"/>
<sequence length="319" mass="36030">MIGGLVILLSLVLLSGCGPKPVAVVNGEKISQERFDRYFAQLKAYAEQMGTSFEGDEGKKQLASLKQEALDGIIDETLVFQAAKKEGIKVTPEEIDQYLNERVKSSFESDQKFQDWLKSLNMTEQEFKQKIEYQQTGQKLFDKVTAKISVSDEAAREYYEKDKASWEKIKVSHILISAERDKVSKEDLEKAKKKAQSVITELDQGGDFAELAKKYSEDPGSASQGGLLDMEFTKNEQGLVPEFVEGSFKLTKVGEYSKEPVLSEFGYHIIKLDEKKGSFEDVKADVKNQLVQTDKNQAFTKYMDDLKKEAKITKNLPQE</sequence>
<dbReference type="InterPro" id="IPR027304">
    <property type="entry name" value="Trigger_fact/SurA_dom_sf"/>
</dbReference>
<keyword evidence="1" id="KW-0413">Isomerase</keyword>
<dbReference type="EMBL" id="CP017634">
    <property type="protein sequence ID" value="ATW26989.1"/>
    <property type="molecule type" value="Genomic_DNA"/>
</dbReference>
<keyword evidence="1" id="KW-0697">Rotamase</keyword>
<evidence type="ECO:0000313" key="3">
    <source>
        <dbReference type="EMBL" id="ATW26989.1"/>
    </source>
</evidence>
<reference evidence="3 4" key="1">
    <citation type="submission" date="2016-10" db="EMBL/GenBank/DDBJ databases">
        <title>Complete Genome Sequence of Peptococcaceae strain DCMF.</title>
        <authorList>
            <person name="Edwards R.J."/>
            <person name="Holland S.I."/>
            <person name="Deshpande N.P."/>
            <person name="Wong Y.K."/>
            <person name="Ertan H."/>
            <person name="Manefield M."/>
            <person name="Russell T.L."/>
            <person name="Lee M.J."/>
        </authorList>
    </citation>
    <scope>NUCLEOTIDE SEQUENCE [LARGE SCALE GENOMIC DNA]</scope>
    <source>
        <strain evidence="3 4">DCMF</strain>
    </source>
</reference>
<evidence type="ECO:0000259" key="2">
    <source>
        <dbReference type="PROSITE" id="PS50198"/>
    </source>
</evidence>
<evidence type="ECO:0000256" key="1">
    <source>
        <dbReference type="PROSITE-ProRule" id="PRU00278"/>
    </source>
</evidence>
<evidence type="ECO:0000313" key="4">
    <source>
        <dbReference type="Proteomes" id="UP000323521"/>
    </source>
</evidence>
<dbReference type="InterPro" id="IPR050245">
    <property type="entry name" value="PrsA_foldase"/>
</dbReference>
<dbReference type="GO" id="GO:0003755">
    <property type="term" value="F:peptidyl-prolyl cis-trans isomerase activity"/>
    <property type="evidence" value="ECO:0007669"/>
    <property type="project" value="UniProtKB-KW"/>
</dbReference>
<dbReference type="InterPro" id="IPR000297">
    <property type="entry name" value="PPIase_PpiC"/>
</dbReference>
<feature type="domain" description="PpiC" evidence="2">
    <location>
        <begin position="166"/>
        <end position="274"/>
    </location>
</feature>
<accession>A0A3G1KX93</accession>
<protein>
    <recommendedName>
        <fullName evidence="2">PpiC domain-containing protein</fullName>
    </recommendedName>
</protein>
<dbReference type="Pfam" id="PF13624">
    <property type="entry name" value="SurA_N_3"/>
    <property type="match status" value="1"/>
</dbReference>
<name>A0A3G1KX93_FORW1</name>
<dbReference type="InterPro" id="IPR046357">
    <property type="entry name" value="PPIase_dom_sf"/>
</dbReference>
<dbReference type="PANTHER" id="PTHR47245">
    <property type="entry name" value="PEPTIDYLPROLYL ISOMERASE"/>
    <property type="match status" value="1"/>
</dbReference>
<gene>
    <name evidence="3" type="ORF">DCMF_21465</name>
</gene>
<dbReference type="Proteomes" id="UP000323521">
    <property type="component" value="Chromosome"/>
</dbReference>
<dbReference type="Gene3D" id="1.10.4030.10">
    <property type="entry name" value="Porin chaperone SurA, peptide-binding domain"/>
    <property type="match status" value="1"/>
</dbReference>
<dbReference type="PANTHER" id="PTHR47245:SF2">
    <property type="entry name" value="PEPTIDYL-PROLYL CIS-TRANS ISOMERASE HP_0175-RELATED"/>
    <property type="match status" value="1"/>
</dbReference>
<dbReference type="SUPFAM" id="SSF109998">
    <property type="entry name" value="Triger factor/SurA peptide-binding domain-like"/>
    <property type="match status" value="1"/>
</dbReference>